<dbReference type="EMBL" id="LVVL01000001">
    <property type="protein sequence ID" value="OAN15672.1"/>
    <property type="molecule type" value="Genomic_DNA"/>
</dbReference>
<proteinExistence type="predicted"/>
<organism evidence="2 3">
    <name type="scientific">Exiguobacterium undae</name>
    <dbReference type="NCBI Taxonomy" id="169177"/>
    <lineage>
        <taxon>Bacteria</taxon>
        <taxon>Bacillati</taxon>
        <taxon>Bacillota</taxon>
        <taxon>Bacilli</taxon>
        <taxon>Bacillales</taxon>
        <taxon>Bacillales Family XII. Incertae Sedis</taxon>
        <taxon>Exiguobacterium</taxon>
    </lineage>
</organism>
<keyword evidence="3" id="KW-1185">Reference proteome</keyword>
<accession>A0ABX2VBQ4</accession>
<dbReference type="InterPro" id="IPR018728">
    <property type="entry name" value="DUF2268"/>
</dbReference>
<evidence type="ECO:0000313" key="3">
    <source>
        <dbReference type="Proteomes" id="UP000078447"/>
    </source>
</evidence>
<sequence>MEVILLKKIIISVLCTPLLLLSACTENKEEAEAHQKPVEIQPETVKIDRDSELTIVPLYTPYQKYLKASLKTDDPEMDKKNYAKHVLSYIDEIGEQEKFSTADLKGNFILQSTSYEQELLNRIDTLIKQHDRIKEIITENYIASHKILPKKKSTIFIVPSNSDFSTMSESMAGVTGATYKDAFVLFLDSTFDKKVLAYTIAHEYHHLILHDIPDFKISSVLNSVIVEGKADAFADRIVKGVSPPWDVPMDNTTKKYVAGLVNNYETTFNDFTFGNEQKDIPRWSNYILGRDILNHYLKSNPNLSIKEWTYKDEHEILKDYKYQNILE</sequence>
<dbReference type="Pfam" id="PF10026">
    <property type="entry name" value="DUF2268"/>
    <property type="match status" value="1"/>
</dbReference>
<evidence type="ECO:0000313" key="2">
    <source>
        <dbReference type="EMBL" id="OAN15672.1"/>
    </source>
</evidence>
<gene>
    <name evidence="2" type="ORF">A3783_06985</name>
</gene>
<evidence type="ECO:0000259" key="1">
    <source>
        <dbReference type="Pfam" id="PF10026"/>
    </source>
</evidence>
<dbReference type="PROSITE" id="PS51257">
    <property type="entry name" value="PROKAR_LIPOPROTEIN"/>
    <property type="match status" value="1"/>
</dbReference>
<name>A0ABX2VBQ4_9BACL</name>
<comment type="caution">
    <text evidence="2">The sequence shown here is derived from an EMBL/GenBank/DDBJ whole genome shotgun (WGS) entry which is preliminary data.</text>
</comment>
<reference evidence="2 3" key="1">
    <citation type="submission" date="2016-03" db="EMBL/GenBank/DDBJ databases">
        <authorList>
            <person name="Cho S.-Y."/>
            <person name="Lim S."/>
            <person name="Kim H."/>
            <person name="Soh E.H."/>
            <person name="Moon J.S."/>
        </authorList>
    </citation>
    <scope>NUCLEOTIDE SEQUENCE [LARGE SCALE GENOMIC DNA]</scope>
    <source>
        <strain evidence="2 3">KCTC 3810</strain>
    </source>
</reference>
<dbReference type="Proteomes" id="UP000078447">
    <property type="component" value="Unassembled WGS sequence"/>
</dbReference>
<protein>
    <recommendedName>
        <fullName evidence="1">DUF2268 domain-containing protein</fullName>
    </recommendedName>
</protein>
<feature type="domain" description="DUF2268" evidence="1">
    <location>
        <begin position="134"/>
        <end position="318"/>
    </location>
</feature>